<dbReference type="Proteomes" id="UP000034137">
    <property type="component" value="Unassembled WGS sequence"/>
</dbReference>
<protein>
    <submittedName>
        <fullName evidence="2">Uncharacterized protein</fullName>
    </submittedName>
</protein>
<feature type="compositionally biased region" description="Polar residues" evidence="1">
    <location>
        <begin position="1"/>
        <end position="19"/>
    </location>
</feature>
<comment type="caution">
    <text evidence="2">The sequence shown here is derived from an EMBL/GenBank/DDBJ whole genome shotgun (WGS) entry which is preliminary data.</text>
</comment>
<evidence type="ECO:0000313" key="3">
    <source>
        <dbReference type="Proteomes" id="UP000034137"/>
    </source>
</evidence>
<evidence type="ECO:0000313" key="2">
    <source>
        <dbReference type="EMBL" id="KKR31999.1"/>
    </source>
</evidence>
<name>A0A0G0PUZ4_9BACT</name>
<gene>
    <name evidence="2" type="ORF">UT64_C0045G0008</name>
</gene>
<sequence length="266" mass="30893">MIESMNRSIKTENPQNQLTEVKDANQQKKEAVEETYILDGVFSAIKDSINLESNKASYEFIKAGFIKKISVILKNNDSVVKENKYIEELTSRVKEYIEKQIQQDIKKLEKKGGKVWPEEEEKIREKYFELYKDLMQSISVFVVEMKPEAGATFETLTIEDRIAVIPTRFQEIEHALLIFDQDQTEEVIKGLCKALGAKIVDGRIEMQKGEGLINKLGKELLEIMKELGTGDEKQKEYLNNQFNNLKILYQKKREELEKLFASKQQK</sequence>
<accession>A0A0G0PUZ4</accession>
<reference evidence="2 3" key="1">
    <citation type="journal article" date="2015" name="Nature">
        <title>rRNA introns, odd ribosomes, and small enigmatic genomes across a large radiation of phyla.</title>
        <authorList>
            <person name="Brown C.T."/>
            <person name="Hug L.A."/>
            <person name="Thomas B.C."/>
            <person name="Sharon I."/>
            <person name="Castelle C.J."/>
            <person name="Singh A."/>
            <person name="Wilkins M.J."/>
            <person name="Williams K.H."/>
            <person name="Banfield J.F."/>
        </authorList>
    </citation>
    <scope>NUCLEOTIDE SEQUENCE [LARGE SCALE GENOMIC DNA]</scope>
</reference>
<evidence type="ECO:0000256" key="1">
    <source>
        <dbReference type="SAM" id="MobiDB-lite"/>
    </source>
</evidence>
<feature type="region of interest" description="Disordered" evidence="1">
    <location>
        <begin position="1"/>
        <end position="25"/>
    </location>
</feature>
<dbReference type="EMBL" id="LBXO01000045">
    <property type="protein sequence ID" value="KKR31999.1"/>
    <property type="molecule type" value="Genomic_DNA"/>
</dbReference>
<organism evidence="2 3">
    <name type="scientific">Candidatus Falkowbacteria bacterium GW2011_GWF2_39_8</name>
    <dbReference type="NCBI Taxonomy" id="1618642"/>
    <lineage>
        <taxon>Bacteria</taxon>
        <taxon>Candidatus Falkowiibacteriota</taxon>
    </lineage>
</organism>
<proteinExistence type="predicted"/>
<dbReference type="AlphaFoldDB" id="A0A0G0PUZ4"/>